<keyword evidence="9 13" id="KW-0560">Oxidoreductase</keyword>
<evidence type="ECO:0000256" key="5">
    <source>
        <dbReference type="ARBA" id="ARBA00022523"/>
    </source>
</evidence>
<evidence type="ECO:0000256" key="2">
    <source>
        <dbReference type="ARBA" id="ARBA00004271"/>
    </source>
</evidence>
<dbReference type="PROSITE" id="PS00080">
    <property type="entry name" value="MULTICOPPER_OXIDASE2"/>
    <property type="match status" value="1"/>
</dbReference>
<evidence type="ECO:0000256" key="1">
    <source>
        <dbReference type="ARBA" id="ARBA00000349"/>
    </source>
</evidence>
<dbReference type="Gene3D" id="2.60.40.420">
    <property type="entry name" value="Cupredoxins - blue copper proteins"/>
    <property type="match status" value="2"/>
</dbReference>
<dbReference type="EC" id="1.10.3.2" evidence="4 13"/>
<protein>
    <recommendedName>
        <fullName evidence="4 13">Laccase</fullName>
        <ecNumber evidence="4 13">1.10.3.2</ecNumber>
    </recommendedName>
    <alternativeName>
        <fullName evidence="13">Benzenediol:oxygen oxidoreductase</fullName>
    </alternativeName>
    <alternativeName>
        <fullName evidence="13">Diphenol oxidase</fullName>
    </alternativeName>
    <alternativeName>
        <fullName evidence="13">Urishiol oxidase</fullName>
    </alternativeName>
</protein>
<reference evidence="16" key="1">
    <citation type="journal article" date="2023" name="Science">
        <title>Elucidation of the pathway for biosynthesis of saponin adjuvants from the soapbark tree.</title>
        <authorList>
            <person name="Reed J."/>
            <person name="Orme A."/>
            <person name="El-Demerdash A."/>
            <person name="Owen C."/>
            <person name="Martin L.B.B."/>
            <person name="Misra R.C."/>
            <person name="Kikuchi S."/>
            <person name="Rejzek M."/>
            <person name="Martin A.C."/>
            <person name="Harkess A."/>
            <person name="Leebens-Mack J."/>
            <person name="Louveau T."/>
            <person name="Stephenson M.J."/>
            <person name="Osbourn A."/>
        </authorList>
    </citation>
    <scope>NUCLEOTIDE SEQUENCE</scope>
    <source>
        <strain evidence="16">S10</strain>
    </source>
</reference>
<evidence type="ECO:0000256" key="9">
    <source>
        <dbReference type="ARBA" id="ARBA00023002"/>
    </source>
</evidence>
<organism evidence="16 17">
    <name type="scientific">Quillaja saponaria</name>
    <name type="common">Soap bark tree</name>
    <dbReference type="NCBI Taxonomy" id="32244"/>
    <lineage>
        <taxon>Eukaryota</taxon>
        <taxon>Viridiplantae</taxon>
        <taxon>Streptophyta</taxon>
        <taxon>Embryophyta</taxon>
        <taxon>Tracheophyta</taxon>
        <taxon>Spermatophyta</taxon>
        <taxon>Magnoliopsida</taxon>
        <taxon>eudicotyledons</taxon>
        <taxon>Gunneridae</taxon>
        <taxon>Pentapetalae</taxon>
        <taxon>rosids</taxon>
        <taxon>fabids</taxon>
        <taxon>Fabales</taxon>
        <taxon>Quillajaceae</taxon>
        <taxon>Quillaja</taxon>
    </lineage>
</organism>
<dbReference type="InterPro" id="IPR034289">
    <property type="entry name" value="CuRO_3_LCC"/>
</dbReference>
<feature type="domain" description="Plastocyanin-like" evidence="14">
    <location>
        <begin position="41"/>
        <end position="191"/>
    </location>
</feature>
<comment type="caution">
    <text evidence="16">The sequence shown here is derived from an EMBL/GenBank/DDBJ whole genome shotgun (WGS) entry which is preliminary data.</text>
</comment>
<evidence type="ECO:0000256" key="12">
    <source>
        <dbReference type="ARBA" id="ARBA00023185"/>
    </source>
</evidence>
<dbReference type="InterPro" id="IPR008972">
    <property type="entry name" value="Cupredoxin"/>
</dbReference>
<evidence type="ECO:0000256" key="10">
    <source>
        <dbReference type="ARBA" id="ARBA00023008"/>
    </source>
</evidence>
<evidence type="ECO:0000259" key="14">
    <source>
        <dbReference type="Pfam" id="PF00394"/>
    </source>
</evidence>
<keyword evidence="10 13" id="KW-0186">Copper</keyword>
<keyword evidence="12 13" id="KW-0439">Lignin degradation</keyword>
<evidence type="ECO:0000256" key="3">
    <source>
        <dbReference type="ARBA" id="ARBA00010609"/>
    </source>
</evidence>
<keyword evidence="11" id="KW-0325">Glycoprotein</keyword>
<dbReference type="GO" id="GO:0052716">
    <property type="term" value="F:hydroquinone:oxygen oxidoreductase activity"/>
    <property type="evidence" value="ECO:0007669"/>
    <property type="project" value="UniProtKB-EC"/>
</dbReference>
<feature type="domain" description="Plastocyanin-like" evidence="15">
    <location>
        <begin position="320"/>
        <end position="432"/>
    </location>
</feature>
<dbReference type="AlphaFoldDB" id="A0AAD7VFU8"/>
<comment type="function">
    <text evidence="13">Lignin degradation and detoxification of lignin-derived products.</text>
</comment>
<dbReference type="FunFam" id="2.60.40.420:FF:000049">
    <property type="entry name" value="Laccase"/>
    <property type="match status" value="1"/>
</dbReference>
<comment type="catalytic activity">
    <reaction evidence="1 13">
        <text>4 hydroquinone + O2 = 4 benzosemiquinone + 2 H2O</text>
        <dbReference type="Rhea" id="RHEA:11276"/>
        <dbReference type="ChEBI" id="CHEBI:15377"/>
        <dbReference type="ChEBI" id="CHEBI:15379"/>
        <dbReference type="ChEBI" id="CHEBI:17594"/>
        <dbReference type="ChEBI" id="CHEBI:17977"/>
        <dbReference type="EC" id="1.10.3.2"/>
    </reaction>
</comment>
<dbReference type="InterPro" id="IPR033138">
    <property type="entry name" value="Cu_oxidase_CS"/>
</dbReference>
<dbReference type="InterPro" id="IPR017761">
    <property type="entry name" value="Laccase"/>
</dbReference>
<dbReference type="EMBL" id="JARAOO010000003">
    <property type="protein sequence ID" value="KAJ7973975.1"/>
    <property type="molecule type" value="Genomic_DNA"/>
</dbReference>
<keyword evidence="17" id="KW-1185">Reference proteome</keyword>
<dbReference type="InterPro" id="IPR001117">
    <property type="entry name" value="Cu-oxidase_2nd"/>
</dbReference>
<comment type="similarity">
    <text evidence="3 13">Belongs to the multicopper oxidase family.</text>
</comment>
<dbReference type="CDD" id="cd13897">
    <property type="entry name" value="CuRO_3_LCC_plant"/>
    <property type="match status" value="1"/>
</dbReference>
<dbReference type="CDD" id="cd13875">
    <property type="entry name" value="CuRO_2_LCC_plant"/>
    <property type="match status" value="1"/>
</dbReference>
<evidence type="ECO:0000313" key="17">
    <source>
        <dbReference type="Proteomes" id="UP001163823"/>
    </source>
</evidence>
<keyword evidence="7 13" id="KW-0479">Metal-binding</keyword>
<dbReference type="PANTHER" id="PTHR11709:SF443">
    <property type="entry name" value="LACCASE-15"/>
    <property type="match status" value="1"/>
</dbReference>
<keyword evidence="6 13" id="KW-0964">Secreted</keyword>
<name>A0AAD7VFU8_QUISA</name>
<evidence type="ECO:0000256" key="4">
    <source>
        <dbReference type="ARBA" id="ARBA00012297"/>
    </source>
</evidence>
<dbReference type="InterPro" id="IPR011706">
    <property type="entry name" value="Cu-oxidase_C"/>
</dbReference>
<dbReference type="GO" id="GO:0005507">
    <property type="term" value="F:copper ion binding"/>
    <property type="evidence" value="ECO:0007669"/>
    <property type="project" value="InterPro"/>
</dbReference>
<dbReference type="InterPro" id="IPR045087">
    <property type="entry name" value="Cu-oxidase_fam"/>
</dbReference>
<evidence type="ECO:0000259" key="15">
    <source>
        <dbReference type="Pfam" id="PF07731"/>
    </source>
</evidence>
<comment type="cofactor">
    <cofactor evidence="13">
        <name>Cu cation</name>
        <dbReference type="ChEBI" id="CHEBI:23378"/>
    </cofactor>
    <text evidence="13">Binds 4 Cu cations per monomer.</text>
</comment>
<dbReference type="InterPro" id="IPR034285">
    <property type="entry name" value="CuRO_2_LCC"/>
</dbReference>
<evidence type="ECO:0000256" key="6">
    <source>
        <dbReference type="ARBA" id="ARBA00022525"/>
    </source>
</evidence>
<comment type="subcellular location">
    <subcellularLocation>
        <location evidence="2 13">Secreted</location>
        <location evidence="2 13">Extracellular space</location>
        <location evidence="2 13">Apoplast</location>
    </subcellularLocation>
</comment>
<sequence>MEEGTLWWHAHSDWSRATVHGAIIIYPKDGSYYPFPNPDVEVPIILGEWWKVDVMKVYTEFLETGGTPNVSDAITINGKPGDLYPCSKSETFRLTVKQDKTYLLRLVSAAMNTILFFSIAKHDLTVVGMDGSYTKPLTRDYIAISPGQTMDCLLHARQTDGQYYMAARAYSTGVNIPFINTTSTAIIHYTGKHYYPTITPSLPYLPYYNDTNAAFDFFRSLRSLADKHHPINVPLKIKTRIISTISINALPCPTHHSCEGPNGTKLAASMNNQSFVTPDIDILEAYYYHINGVYKRRFPNFPPLIFNFTGEYLPLVLEIAKKGTQVKVLKYDSTVEIIFQGTNLVSGVDHPIHIHGYSFYAVGYGFGNFDIGKDPLKYNLIDPPMLNTVSVPINGWATIRFRADNPGVWFMHCHFERHLSWGMETVFIVKDGKGPEAKMVPPPPDMPPC</sequence>
<dbReference type="Pfam" id="PF07731">
    <property type="entry name" value="Cu-oxidase_2"/>
    <property type="match status" value="1"/>
</dbReference>
<dbReference type="Pfam" id="PF00394">
    <property type="entry name" value="Cu-oxidase"/>
    <property type="match status" value="1"/>
</dbReference>
<proteinExistence type="inferred from homology"/>
<evidence type="ECO:0000313" key="16">
    <source>
        <dbReference type="EMBL" id="KAJ7973975.1"/>
    </source>
</evidence>
<keyword evidence="5 13" id="KW-0052">Apoplast</keyword>
<accession>A0AAD7VFU8</accession>
<dbReference type="SUPFAM" id="SSF49503">
    <property type="entry name" value="Cupredoxins"/>
    <property type="match status" value="3"/>
</dbReference>
<evidence type="ECO:0000256" key="11">
    <source>
        <dbReference type="ARBA" id="ARBA00023180"/>
    </source>
</evidence>
<keyword evidence="8 13" id="KW-0677">Repeat</keyword>
<dbReference type="Proteomes" id="UP001163823">
    <property type="component" value="Chromosome 3"/>
</dbReference>
<dbReference type="GO" id="GO:0046274">
    <property type="term" value="P:lignin catabolic process"/>
    <property type="evidence" value="ECO:0007669"/>
    <property type="project" value="UniProtKB-KW"/>
</dbReference>
<dbReference type="PANTHER" id="PTHR11709">
    <property type="entry name" value="MULTI-COPPER OXIDASE"/>
    <property type="match status" value="1"/>
</dbReference>
<dbReference type="PROSITE" id="PS00079">
    <property type="entry name" value="MULTICOPPER_OXIDASE1"/>
    <property type="match status" value="1"/>
</dbReference>
<gene>
    <name evidence="16" type="ORF">O6P43_004124</name>
</gene>
<evidence type="ECO:0000256" key="13">
    <source>
        <dbReference type="RuleBase" id="RU361119"/>
    </source>
</evidence>
<evidence type="ECO:0000256" key="7">
    <source>
        <dbReference type="ARBA" id="ARBA00022723"/>
    </source>
</evidence>
<dbReference type="InterPro" id="IPR002355">
    <property type="entry name" value="Cu_oxidase_Cu_BS"/>
</dbReference>
<dbReference type="GO" id="GO:0048046">
    <property type="term" value="C:apoplast"/>
    <property type="evidence" value="ECO:0007669"/>
    <property type="project" value="UniProtKB-SubCell"/>
</dbReference>
<evidence type="ECO:0000256" key="8">
    <source>
        <dbReference type="ARBA" id="ARBA00022737"/>
    </source>
</evidence>
<dbReference type="KEGG" id="qsa:O6P43_004124"/>
<dbReference type="NCBIfam" id="TIGR03389">
    <property type="entry name" value="laccase"/>
    <property type="match status" value="1"/>
</dbReference>